<reference evidence="2" key="1">
    <citation type="journal article" date="2015" name="Nature">
        <title>Complex archaea that bridge the gap between prokaryotes and eukaryotes.</title>
        <authorList>
            <person name="Spang A."/>
            <person name="Saw J.H."/>
            <person name="Jorgensen S.L."/>
            <person name="Zaremba-Niedzwiedzka K."/>
            <person name="Martijn J."/>
            <person name="Lind A.E."/>
            <person name="van Eijk R."/>
            <person name="Schleper C."/>
            <person name="Guy L."/>
            <person name="Ettema T.J."/>
        </authorList>
    </citation>
    <scope>NUCLEOTIDE SEQUENCE</scope>
</reference>
<proteinExistence type="predicted"/>
<dbReference type="EMBL" id="LAZR01025221">
    <property type="protein sequence ID" value="KKL72605.1"/>
    <property type="molecule type" value="Genomic_DNA"/>
</dbReference>
<dbReference type="AlphaFoldDB" id="A0A0F9GT89"/>
<name>A0A0F9GT89_9ZZZZ</name>
<feature type="non-terminal residue" evidence="2">
    <location>
        <position position="318"/>
    </location>
</feature>
<evidence type="ECO:0000313" key="2">
    <source>
        <dbReference type="EMBL" id="KKL72605.1"/>
    </source>
</evidence>
<protein>
    <submittedName>
        <fullName evidence="2">Uncharacterized protein</fullName>
    </submittedName>
</protein>
<accession>A0A0F9GT89</accession>
<gene>
    <name evidence="2" type="ORF">LCGC14_2083230</name>
</gene>
<comment type="caution">
    <text evidence="2">The sequence shown here is derived from an EMBL/GenBank/DDBJ whole genome shotgun (WGS) entry which is preliminary data.</text>
</comment>
<evidence type="ECO:0000256" key="1">
    <source>
        <dbReference type="SAM" id="MobiDB-lite"/>
    </source>
</evidence>
<feature type="compositionally biased region" description="Basic and acidic residues" evidence="1">
    <location>
        <begin position="307"/>
        <end position="318"/>
    </location>
</feature>
<sequence>MQAQSGGRICRLRGYRLAARLRHGNLLRELSDMELPPRARGDELLKPGELAGILLRLRSVAAKHDLASVIVCAFDHRTRMLPFLFADTRMAPAGVRAIGSAMVDAGFDKTRIVLQQWNRNFRPSRMRLDGRIPDLFMVSSMQIHSGQCEALIRDACRIAPAARPLIIAGGPKVIYEPWDVFGVDPADPWGADVAVTGEEYVLLNLLDNAWKYSADPRHVVLCCRRRDGRASALTHPPHHRPGTPPRQRPSHLAGRCGRPSRAGRRLVRDLRLRARQRGRGHESGRRRGIPRHPAEGGRTRTSPRGARRPDPDDVDRGG</sequence>
<feature type="region of interest" description="Disordered" evidence="1">
    <location>
        <begin position="230"/>
        <end position="318"/>
    </location>
</feature>
<organism evidence="2">
    <name type="scientific">marine sediment metagenome</name>
    <dbReference type="NCBI Taxonomy" id="412755"/>
    <lineage>
        <taxon>unclassified sequences</taxon>
        <taxon>metagenomes</taxon>
        <taxon>ecological metagenomes</taxon>
    </lineage>
</organism>